<name>A0AAF0TNC9_SOLVR</name>
<keyword evidence="2" id="KW-1185">Reference proteome</keyword>
<evidence type="ECO:0000313" key="1">
    <source>
        <dbReference type="EMBL" id="WMV26767.1"/>
    </source>
</evidence>
<organism evidence="1 2">
    <name type="scientific">Solanum verrucosum</name>
    <dbReference type="NCBI Taxonomy" id="315347"/>
    <lineage>
        <taxon>Eukaryota</taxon>
        <taxon>Viridiplantae</taxon>
        <taxon>Streptophyta</taxon>
        <taxon>Embryophyta</taxon>
        <taxon>Tracheophyta</taxon>
        <taxon>Spermatophyta</taxon>
        <taxon>Magnoliopsida</taxon>
        <taxon>eudicotyledons</taxon>
        <taxon>Gunneridae</taxon>
        <taxon>Pentapetalae</taxon>
        <taxon>asterids</taxon>
        <taxon>lamiids</taxon>
        <taxon>Solanales</taxon>
        <taxon>Solanaceae</taxon>
        <taxon>Solanoideae</taxon>
        <taxon>Solaneae</taxon>
        <taxon>Solanum</taxon>
    </lineage>
</organism>
<sequence length="51" mass="5792">MLHQPSASSCSVSLGDIVLLRGTIRRYADCFFHHLFYPSPSGLRVLEQRTK</sequence>
<reference evidence="1" key="1">
    <citation type="submission" date="2023-08" db="EMBL/GenBank/DDBJ databases">
        <title>A de novo genome assembly of Solanum verrucosum Schlechtendal, a Mexican diploid species geographically isolated from the other diploid A-genome species in potato relatives.</title>
        <authorList>
            <person name="Hosaka K."/>
        </authorList>
    </citation>
    <scope>NUCLEOTIDE SEQUENCE</scope>
    <source>
        <tissue evidence="1">Young leaves</tissue>
    </source>
</reference>
<gene>
    <name evidence="1" type="ORF">MTR67_020152</name>
</gene>
<proteinExistence type="predicted"/>
<evidence type="ECO:0000313" key="2">
    <source>
        <dbReference type="Proteomes" id="UP001234989"/>
    </source>
</evidence>
<dbReference type="Proteomes" id="UP001234989">
    <property type="component" value="Chromosome 4"/>
</dbReference>
<dbReference type="AlphaFoldDB" id="A0AAF0TNC9"/>
<dbReference type="EMBL" id="CP133615">
    <property type="protein sequence ID" value="WMV26767.1"/>
    <property type="molecule type" value="Genomic_DNA"/>
</dbReference>
<accession>A0AAF0TNC9</accession>
<protein>
    <submittedName>
        <fullName evidence="1">Uncharacterized protein</fullName>
    </submittedName>
</protein>